<protein>
    <submittedName>
        <fullName evidence="3">MarR family transcriptional regulator</fullName>
    </submittedName>
</protein>
<dbReference type="SMART" id="SM00347">
    <property type="entry name" value="HTH_MARR"/>
    <property type="match status" value="1"/>
</dbReference>
<comment type="caution">
    <text evidence="3">The sequence shown here is derived from an EMBL/GenBank/DDBJ whole genome shotgun (WGS) entry which is preliminary data.</text>
</comment>
<name>A0A853H1I5_9BURK</name>
<dbReference type="EMBL" id="JACCEV010000004">
    <property type="protein sequence ID" value="NYT86826.1"/>
    <property type="molecule type" value="Genomic_DNA"/>
</dbReference>
<feature type="domain" description="HTH marR-type" evidence="2">
    <location>
        <begin position="36"/>
        <end position="168"/>
    </location>
</feature>
<dbReference type="Gene3D" id="1.10.10.10">
    <property type="entry name" value="Winged helix-like DNA-binding domain superfamily/Winged helix DNA-binding domain"/>
    <property type="match status" value="1"/>
</dbReference>
<organism evidence="3 4">
    <name type="scientific">Pollutimonas harenae</name>
    <dbReference type="NCBI Taxonomy" id="657015"/>
    <lineage>
        <taxon>Bacteria</taxon>
        <taxon>Pseudomonadati</taxon>
        <taxon>Pseudomonadota</taxon>
        <taxon>Betaproteobacteria</taxon>
        <taxon>Burkholderiales</taxon>
        <taxon>Alcaligenaceae</taxon>
        <taxon>Pollutimonas</taxon>
    </lineage>
</organism>
<dbReference type="PANTHER" id="PTHR33164">
    <property type="entry name" value="TRANSCRIPTIONAL REGULATOR, MARR FAMILY"/>
    <property type="match status" value="1"/>
</dbReference>
<feature type="compositionally biased region" description="Low complexity" evidence="1">
    <location>
        <begin position="7"/>
        <end position="18"/>
    </location>
</feature>
<evidence type="ECO:0000313" key="4">
    <source>
        <dbReference type="Proteomes" id="UP000554144"/>
    </source>
</evidence>
<dbReference type="GO" id="GO:0006950">
    <property type="term" value="P:response to stress"/>
    <property type="evidence" value="ECO:0007669"/>
    <property type="project" value="TreeGrafter"/>
</dbReference>
<dbReference type="SUPFAM" id="SSF46785">
    <property type="entry name" value="Winged helix' DNA-binding domain"/>
    <property type="match status" value="1"/>
</dbReference>
<dbReference type="Proteomes" id="UP000554144">
    <property type="component" value="Unassembled WGS sequence"/>
</dbReference>
<evidence type="ECO:0000259" key="2">
    <source>
        <dbReference type="PROSITE" id="PS50995"/>
    </source>
</evidence>
<proteinExistence type="predicted"/>
<dbReference type="InterPro" id="IPR036390">
    <property type="entry name" value="WH_DNA-bd_sf"/>
</dbReference>
<accession>A0A853H1I5</accession>
<feature type="region of interest" description="Disordered" evidence="1">
    <location>
        <begin position="1"/>
        <end position="21"/>
    </location>
</feature>
<dbReference type="OrthoDB" id="6195716at2"/>
<dbReference type="PROSITE" id="PS50995">
    <property type="entry name" value="HTH_MARR_2"/>
    <property type="match status" value="1"/>
</dbReference>
<evidence type="ECO:0000256" key="1">
    <source>
        <dbReference type="SAM" id="MobiDB-lite"/>
    </source>
</evidence>
<keyword evidence="4" id="KW-1185">Reference proteome</keyword>
<dbReference type="AlphaFoldDB" id="A0A853H1I5"/>
<sequence>MSKRASSDSTSKTKTAPAIGKQQAFYTPSPLSLAPNNNVGILIKRVQGSLNRMIEQHVSPLGLTAMQWRPLVMIHHLRINTPAELARHSHVDTGAMTRTLDRLEAKNFITRQRCPDDRRVVRIELTANGTLVAEQILPAIALSLNTHLQGFSKGEIHSLISLLERMLSNGDFPVDTPSSASES</sequence>
<dbReference type="RefSeq" id="WP_130039959.1">
    <property type="nucleotide sequence ID" value="NZ_JACCEV010000004.1"/>
</dbReference>
<evidence type="ECO:0000313" key="3">
    <source>
        <dbReference type="EMBL" id="NYT86826.1"/>
    </source>
</evidence>
<dbReference type="GO" id="GO:0003700">
    <property type="term" value="F:DNA-binding transcription factor activity"/>
    <property type="evidence" value="ECO:0007669"/>
    <property type="project" value="InterPro"/>
</dbReference>
<dbReference type="InterPro" id="IPR000835">
    <property type="entry name" value="HTH_MarR-typ"/>
</dbReference>
<dbReference type="InterPro" id="IPR036388">
    <property type="entry name" value="WH-like_DNA-bd_sf"/>
</dbReference>
<gene>
    <name evidence="3" type="ORF">H0A62_14565</name>
</gene>
<dbReference type="PANTHER" id="PTHR33164:SF43">
    <property type="entry name" value="HTH-TYPE TRANSCRIPTIONAL REPRESSOR YETL"/>
    <property type="match status" value="1"/>
</dbReference>
<dbReference type="InterPro" id="IPR039422">
    <property type="entry name" value="MarR/SlyA-like"/>
</dbReference>
<dbReference type="PRINTS" id="PR00598">
    <property type="entry name" value="HTHMARR"/>
</dbReference>
<dbReference type="Pfam" id="PF01047">
    <property type="entry name" value="MarR"/>
    <property type="match status" value="1"/>
</dbReference>
<reference evidence="3 4" key="1">
    <citation type="submission" date="2020-07" db="EMBL/GenBank/DDBJ databases">
        <title>Taxonomic revisions and descriptions of new bacterial species based on genomic comparisons in the high-G+C-content subgroup of the family Alcaligenaceae.</title>
        <authorList>
            <person name="Szabo A."/>
            <person name="Felfoldi T."/>
        </authorList>
    </citation>
    <scope>NUCLEOTIDE SEQUENCE [LARGE SCALE GENOMIC DNA]</scope>
    <source>
        <strain evidence="3 4">DSM 25667</strain>
    </source>
</reference>